<sequence>MQQIKQLVAGGTKQETPELLIVLVFDLCLMKNMYHDAGELQVSGNCENYT</sequence>
<dbReference type="EMBL" id="HACG01034001">
    <property type="protein sequence ID" value="CEK80866.1"/>
    <property type="molecule type" value="Transcribed_RNA"/>
</dbReference>
<evidence type="ECO:0000313" key="1">
    <source>
        <dbReference type="EMBL" id="CEK80866.1"/>
    </source>
</evidence>
<protein>
    <submittedName>
        <fullName evidence="1">Uncharacterized protein</fullName>
    </submittedName>
</protein>
<name>A0A0B7ALK3_9EUPU</name>
<proteinExistence type="predicted"/>
<reference evidence="1" key="1">
    <citation type="submission" date="2014-12" db="EMBL/GenBank/DDBJ databases">
        <title>Insight into the proteome of Arion vulgaris.</title>
        <authorList>
            <person name="Aradska J."/>
            <person name="Bulat T."/>
            <person name="Smidak R."/>
            <person name="Sarate P."/>
            <person name="Gangsoo J."/>
            <person name="Sialana F."/>
            <person name="Bilban M."/>
            <person name="Lubec G."/>
        </authorList>
    </citation>
    <scope>NUCLEOTIDE SEQUENCE</scope>
    <source>
        <tissue evidence="1">Skin</tissue>
    </source>
</reference>
<accession>A0A0B7ALK3</accession>
<gene>
    <name evidence="1" type="primary">ORF123113</name>
</gene>
<organism evidence="1">
    <name type="scientific">Arion vulgaris</name>
    <dbReference type="NCBI Taxonomy" id="1028688"/>
    <lineage>
        <taxon>Eukaryota</taxon>
        <taxon>Metazoa</taxon>
        <taxon>Spiralia</taxon>
        <taxon>Lophotrochozoa</taxon>
        <taxon>Mollusca</taxon>
        <taxon>Gastropoda</taxon>
        <taxon>Heterobranchia</taxon>
        <taxon>Euthyneura</taxon>
        <taxon>Panpulmonata</taxon>
        <taxon>Eupulmonata</taxon>
        <taxon>Stylommatophora</taxon>
        <taxon>Helicina</taxon>
        <taxon>Arionoidea</taxon>
        <taxon>Arionidae</taxon>
        <taxon>Arion</taxon>
    </lineage>
</organism>
<dbReference type="AlphaFoldDB" id="A0A0B7ALK3"/>